<dbReference type="PROSITE" id="PS50002">
    <property type="entry name" value="SH3"/>
    <property type="match status" value="1"/>
</dbReference>
<evidence type="ECO:0000313" key="5">
    <source>
        <dbReference type="EMBL" id="KAJ7421235.1"/>
    </source>
</evidence>
<dbReference type="PANTHER" id="PTHR14234">
    <property type="entry name" value="RIM BINDING PROTEIN-RELATED"/>
    <property type="match status" value="1"/>
</dbReference>
<accession>A0ABQ9DG00</accession>
<keyword evidence="6" id="KW-1185">Reference proteome</keyword>
<feature type="coiled-coil region" evidence="3">
    <location>
        <begin position="180"/>
        <end position="288"/>
    </location>
</feature>
<protein>
    <recommendedName>
        <fullName evidence="4">SH3 domain-containing protein</fullName>
    </recommendedName>
</protein>
<dbReference type="Proteomes" id="UP001145742">
    <property type="component" value="Unassembled WGS sequence"/>
</dbReference>
<keyword evidence="3" id="KW-0175">Coiled coil</keyword>
<evidence type="ECO:0000313" key="6">
    <source>
        <dbReference type="Proteomes" id="UP001145742"/>
    </source>
</evidence>
<proteinExistence type="predicted"/>
<dbReference type="InterPro" id="IPR057950">
    <property type="entry name" value="RIMB1/RIM3A-C-like_N"/>
</dbReference>
<organism evidence="5 6">
    <name type="scientific">Willisornis vidua</name>
    <name type="common">Xingu scale-backed antbird</name>
    <dbReference type="NCBI Taxonomy" id="1566151"/>
    <lineage>
        <taxon>Eukaryota</taxon>
        <taxon>Metazoa</taxon>
        <taxon>Chordata</taxon>
        <taxon>Craniata</taxon>
        <taxon>Vertebrata</taxon>
        <taxon>Euteleostomi</taxon>
        <taxon>Archelosauria</taxon>
        <taxon>Archosauria</taxon>
        <taxon>Dinosauria</taxon>
        <taxon>Saurischia</taxon>
        <taxon>Theropoda</taxon>
        <taxon>Coelurosauria</taxon>
        <taxon>Aves</taxon>
        <taxon>Neognathae</taxon>
        <taxon>Neoaves</taxon>
        <taxon>Telluraves</taxon>
        <taxon>Australaves</taxon>
        <taxon>Passeriformes</taxon>
        <taxon>Thamnophilidae</taxon>
        <taxon>Willisornis</taxon>
    </lineage>
</organism>
<feature type="domain" description="SH3" evidence="4">
    <location>
        <begin position="277"/>
        <end position="347"/>
    </location>
</feature>
<dbReference type="InterPro" id="IPR040325">
    <property type="entry name" value="RIMBP1/2/3"/>
</dbReference>
<reference evidence="5" key="1">
    <citation type="submission" date="2019-10" db="EMBL/GenBank/DDBJ databases">
        <authorList>
            <person name="Soares A.E.R."/>
            <person name="Aleixo A."/>
            <person name="Schneider P."/>
            <person name="Miyaki C.Y."/>
            <person name="Schneider M.P."/>
            <person name="Mello C."/>
            <person name="Vasconcelos A.T.R."/>
        </authorList>
    </citation>
    <scope>NUCLEOTIDE SEQUENCE</scope>
    <source>
        <tissue evidence="5">Muscle</tissue>
    </source>
</reference>
<dbReference type="PANTHER" id="PTHR14234:SF21">
    <property type="entry name" value="RIMS-BINDING PROTEIN 3A-RELATED"/>
    <property type="match status" value="1"/>
</dbReference>
<keyword evidence="1 2" id="KW-0728">SH3 domain</keyword>
<sequence>MCSWLREQHTHLQNHLEDLDWKQSTLEMESHLLKQKGSPEACKEAETLQKKSAQLSALTLHLEEKSTQLQANLHGLSSTQVPLPIPDELCMTAFPHQWDEEMGEPVGAKLAQDKLRGFSQNVAEELQAHVAAHEGGSSYVSTHSPCCWEFQQQVLLTVTTNENTCLAGKNAHLHGKLGLTEQIQAENADLKRQMAEERDSAIHRNACQQTQVEQAECELKAVREMAGRSQELEKEHKELKLALQMEVKEGKCLQRTRAEAHREPKTTLQLIQAQMIDLSDQYKKLNKHSQHDPFHCPNEWPELELPLIAGQNVYIFGDMDEDGWYMGELDDSTRGFVPSNLVEEVPNAGQLDGTTVSPNTNYRMEMMSCLLIFSC</sequence>
<evidence type="ECO:0000259" key="4">
    <source>
        <dbReference type="PROSITE" id="PS50002"/>
    </source>
</evidence>
<dbReference type="Pfam" id="PF25566">
    <property type="entry name" value="RIMB1_N"/>
    <property type="match status" value="1"/>
</dbReference>
<dbReference type="InterPro" id="IPR036028">
    <property type="entry name" value="SH3-like_dom_sf"/>
</dbReference>
<gene>
    <name evidence="5" type="ORF">WISP_43800</name>
</gene>
<dbReference type="Gene3D" id="2.30.30.40">
    <property type="entry name" value="SH3 Domains"/>
    <property type="match status" value="1"/>
</dbReference>
<name>A0ABQ9DG00_9PASS</name>
<dbReference type="EMBL" id="WHWB01033232">
    <property type="protein sequence ID" value="KAJ7421235.1"/>
    <property type="molecule type" value="Genomic_DNA"/>
</dbReference>
<dbReference type="InterPro" id="IPR001452">
    <property type="entry name" value="SH3_domain"/>
</dbReference>
<evidence type="ECO:0000256" key="3">
    <source>
        <dbReference type="SAM" id="Coils"/>
    </source>
</evidence>
<evidence type="ECO:0000256" key="1">
    <source>
        <dbReference type="ARBA" id="ARBA00022443"/>
    </source>
</evidence>
<evidence type="ECO:0000256" key="2">
    <source>
        <dbReference type="PROSITE-ProRule" id="PRU00192"/>
    </source>
</evidence>
<comment type="caution">
    <text evidence="5">The sequence shown here is derived from an EMBL/GenBank/DDBJ whole genome shotgun (WGS) entry which is preliminary data.</text>
</comment>
<dbReference type="SUPFAM" id="SSF50044">
    <property type="entry name" value="SH3-domain"/>
    <property type="match status" value="1"/>
</dbReference>
<dbReference type="Pfam" id="PF07653">
    <property type="entry name" value="SH3_2"/>
    <property type="match status" value="1"/>
</dbReference>